<dbReference type="EMBL" id="CACVKT020008128">
    <property type="protein sequence ID" value="CAC5413255.1"/>
    <property type="molecule type" value="Genomic_DNA"/>
</dbReference>
<feature type="transmembrane region" description="Helical" evidence="1">
    <location>
        <begin position="12"/>
        <end position="31"/>
    </location>
</feature>
<proteinExistence type="predicted"/>
<keyword evidence="1" id="KW-0812">Transmembrane</keyword>
<keyword evidence="1" id="KW-1133">Transmembrane helix</keyword>
<name>A0A6J8E126_MYTCO</name>
<evidence type="ECO:0000313" key="3">
    <source>
        <dbReference type="Proteomes" id="UP000507470"/>
    </source>
</evidence>
<organism evidence="2 3">
    <name type="scientific">Mytilus coruscus</name>
    <name type="common">Sea mussel</name>
    <dbReference type="NCBI Taxonomy" id="42192"/>
    <lineage>
        <taxon>Eukaryota</taxon>
        <taxon>Metazoa</taxon>
        <taxon>Spiralia</taxon>
        <taxon>Lophotrochozoa</taxon>
        <taxon>Mollusca</taxon>
        <taxon>Bivalvia</taxon>
        <taxon>Autobranchia</taxon>
        <taxon>Pteriomorphia</taxon>
        <taxon>Mytilida</taxon>
        <taxon>Mytiloidea</taxon>
        <taxon>Mytilidae</taxon>
        <taxon>Mytilinae</taxon>
        <taxon>Mytilus</taxon>
    </lineage>
</organism>
<feature type="transmembrane region" description="Helical" evidence="1">
    <location>
        <begin position="139"/>
        <end position="163"/>
    </location>
</feature>
<feature type="transmembrane region" description="Helical" evidence="1">
    <location>
        <begin position="82"/>
        <end position="99"/>
    </location>
</feature>
<keyword evidence="1" id="KW-0472">Membrane</keyword>
<dbReference type="Proteomes" id="UP000507470">
    <property type="component" value="Unassembled WGS sequence"/>
</dbReference>
<keyword evidence="3" id="KW-1185">Reference proteome</keyword>
<gene>
    <name evidence="2" type="ORF">MCOR_46162</name>
</gene>
<evidence type="ECO:0000256" key="1">
    <source>
        <dbReference type="SAM" id="Phobius"/>
    </source>
</evidence>
<feature type="transmembrane region" description="Helical" evidence="1">
    <location>
        <begin position="108"/>
        <end position="133"/>
    </location>
</feature>
<dbReference type="OrthoDB" id="6070258at2759"/>
<evidence type="ECO:0000313" key="2">
    <source>
        <dbReference type="EMBL" id="CAC5413255.1"/>
    </source>
</evidence>
<dbReference type="AlphaFoldDB" id="A0A6J8E126"/>
<accession>A0A6J8E126</accession>
<dbReference type="Gene3D" id="1.20.140.150">
    <property type="match status" value="1"/>
</dbReference>
<sequence>MLNISRNLKLSIALIVTGCVIHFIGFVSPYWNIIPDKEALESTESAIRLGLWTVCIRHGKKINCVQYNHSLSQSKAAKGLETLSVIFYLLSLLSFWLYLRHPVYGGDILLVCMIFIILIVETTAVGALCWVTVSDIQKRYVLSWAFGLTVGSVIFPVIAGWFVSQERSSFIQQHRRSSLEQPEKKEILLH</sequence>
<reference evidence="2 3" key="1">
    <citation type="submission" date="2020-06" db="EMBL/GenBank/DDBJ databases">
        <authorList>
            <person name="Li R."/>
            <person name="Bekaert M."/>
        </authorList>
    </citation>
    <scope>NUCLEOTIDE SEQUENCE [LARGE SCALE GENOMIC DNA]</scope>
    <source>
        <strain evidence="3">wild</strain>
    </source>
</reference>
<protein>
    <submittedName>
        <fullName evidence="2">Uncharacterized protein</fullName>
    </submittedName>
</protein>